<feature type="domain" description="MOSC" evidence="1">
    <location>
        <begin position="117"/>
        <end position="272"/>
    </location>
</feature>
<accession>A0A562VET9</accession>
<dbReference type="OrthoDB" id="9793178at2"/>
<protein>
    <recommendedName>
        <fullName evidence="1">MOSC domain-containing protein</fullName>
    </recommendedName>
</protein>
<dbReference type="InterPro" id="IPR005302">
    <property type="entry name" value="MoCF_Sase_C"/>
</dbReference>
<organism evidence="2 3">
    <name type="scientific">Stackebrandtia albiflava</name>
    <dbReference type="NCBI Taxonomy" id="406432"/>
    <lineage>
        <taxon>Bacteria</taxon>
        <taxon>Bacillati</taxon>
        <taxon>Actinomycetota</taxon>
        <taxon>Actinomycetes</taxon>
        <taxon>Glycomycetales</taxon>
        <taxon>Glycomycetaceae</taxon>
        <taxon>Stackebrandtia</taxon>
    </lineage>
</organism>
<dbReference type="GO" id="GO:0030170">
    <property type="term" value="F:pyridoxal phosphate binding"/>
    <property type="evidence" value="ECO:0007669"/>
    <property type="project" value="InterPro"/>
</dbReference>
<dbReference type="RefSeq" id="WP_147136594.1">
    <property type="nucleotide sequence ID" value="NZ_BAABIJ010000001.1"/>
</dbReference>
<dbReference type="GO" id="GO:0030151">
    <property type="term" value="F:molybdenum ion binding"/>
    <property type="evidence" value="ECO:0007669"/>
    <property type="project" value="InterPro"/>
</dbReference>
<sequence>MRIVSLHVHPMKSIAPNDVAEAAVAPYGLAGDRRLLLVDRDGAQVTAREHPRLLRVRAAYRMPDVVDFHAPGGAGLTVRLAENAPRRAVSVFGTRFTAADCGEAAAAWFTGLLGIPVRLTHQDDPASRRVGHPAGRPGEVVSTADAFPILLTSTTSLDRLNEWVTARQSELDEPVEPVPMSRFRPNVVVDSPVPFAETGWRHVTVAGLGFRVAAECDRCVMTTIAPETGDIGREPLRSLAKHRRRDGASWFGIYLVPLETGTIRVGDDVVAG</sequence>
<dbReference type="PANTHER" id="PTHR14237:SF19">
    <property type="entry name" value="MITOCHONDRIAL AMIDOXIME REDUCING COMPONENT 1"/>
    <property type="match status" value="1"/>
</dbReference>
<evidence type="ECO:0000259" key="1">
    <source>
        <dbReference type="PROSITE" id="PS51340"/>
    </source>
</evidence>
<keyword evidence="3" id="KW-1185">Reference proteome</keyword>
<dbReference type="InterPro" id="IPR011037">
    <property type="entry name" value="Pyrv_Knase-like_insert_dom_sf"/>
</dbReference>
<name>A0A562VET9_9ACTN</name>
<dbReference type="AlphaFoldDB" id="A0A562VET9"/>
<dbReference type="Proteomes" id="UP000321617">
    <property type="component" value="Unassembled WGS sequence"/>
</dbReference>
<dbReference type="SUPFAM" id="SSF141673">
    <property type="entry name" value="MOSC N-terminal domain-like"/>
    <property type="match status" value="1"/>
</dbReference>
<dbReference type="PROSITE" id="PS51340">
    <property type="entry name" value="MOSC"/>
    <property type="match status" value="1"/>
</dbReference>
<dbReference type="Pfam" id="PF03473">
    <property type="entry name" value="MOSC"/>
    <property type="match status" value="1"/>
</dbReference>
<reference evidence="2 3" key="1">
    <citation type="journal article" date="2013" name="Stand. Genomic Sci.">
        <title>Genomic Encyclopedia of Type Strains, Phase I: The one thousand microbial genomes (KMG-I) project.</title>
        <authorList>
            <person name="Kyrpides N.C."/>
            <person name="Woyke T."/>
            <person name="Eisen J.A."/>
            <person name="Garrity G."/>
            <person name="Lilburn T.G."/>
            <person name="Beck B.J."/>
            <person name="Whitman W.B."/>
            <person name="Hugenholtz P."/>
            <person name="Klenk H.P."/>
        </authorList>
    </citation>
    <scope>NUCLEOTIDE SEQUENCE [LARGE SCALE GENOMIC DNA]</scope>
    <source>
        <strain evidence="2 3">DSM 45044</strain>
    </source>
</reference>
<evidence type="ECO:0000313" key="3">
    <source>
        <dbReference type="Proteomes" id="UP000321617"/>
    </source>
</evidence>
<dbReference type="SUPFAM" id="SSF50800">
    <property type="entry name" value="PK beta-barrel domain-like"/>
    <property type="match status" value="1"/>
</dbReference>
<comment type="caution">
    <text evidence="2">The sequence shown here is derived from an EMBL/GenBank/DDBJ whole genome shotgun (WGS) entry which is preliminary data.</text>
</comment>
<dbReference type="PANTHER" id="PTHR14237">
    <property type="entry name" value="MOLYBDOPTERIN COFACTOR SULFURASE MOSC"/>
    <property type="match status" value="1"/>
</dbReference>
<dbReference type="GO" id="GO:0003824">
    <property type="term" value="F:catalytic activity"/>
    <property type="evidence" value="ECO:0007669"/>
    <property type="project" value="InterPro"/>
</dbReference>
<gene>
    <name evidence="2" type="ORF">LX16_2066</name>
</gene>
<proteinExistence type="predicted"/>
<evidence type="ECO:0000313" key="2">
    <source>
        <dbReference type="EMBL" id="TWJ16337.1"/>
    </source>
</evidence>
<dbReference type="InterPro" id="IPR005303">
    <property type="entry name" value="MOCOS_middle"/>
</dbReference>
<dbReference type="EMBL" id="VLLL01000005">
    <property type="protein sequence ID" value="TWJ16337.1"/>
    <property type="molecule type" value="Genomic_DNA"/>
</dbReference>
<dbReference type="Pfam" id="PF03476">
    <property type="entry name" value="MOSC_N"/>
    <property type="match status" value="1"/>
</dbReference>